<evidence type="ECO:0000256" key="1">
    <source>
        <dbReference type="SAM" id="Coils"/>
    </source>
</evidence>
<dbReference type="RefSeq" id="XP_022669967.1">
    <property type="nucleotide sequence ID" value="XM_022814232.1"/>
</dbReference>
<proteinExistence type="predicted"/>
<reference evidence="2" key="1">
    <citation type="submission" date="2021-01" db="UniProtKB">
        <authorList>
            <consortium name="EnsemblMetazoa"/>
        </authorList>
    </citation>
    <scope>IDENTIFICATION</scope>
</reference>
<dbReference type="EnsemblMetazoa" id="XM_022814232">
    <property type="protein sequence ID" value="XP_022669967"/>
    <property type="gene ID" value="LOC111253949"/>
</dbReference>
<protein>
    <submittedName>
        <fullName evidence="2">Uncharacterized protein</fullName>
    </submittedName>
</protein>
<keyword evidence="1" id="KW-0175">Coiled coil</keyword>
<dbReference type="GeneID" id="111253949"/>
<dbReference type="Proteomes" id="UP000594260">
    <property type="component" value="Unplaced"/>
</dbReference>
<dbReference type="AlphaFoldDB" id="A0A7M7KQ09"/>
<sequence>MTDSSNAPVVSTAGNTTSISYQLQRLKMTGNVTVHEEAGLVPTSQQLLTGFAEEPNDSLYGESQITTYLDSFEKAVEYLEASETEFRAEVDALDQQIRNYNAELDRRAEALSLVQEKLAKRAEELGKFAKKLSNELHTYNEMIYSGESKLSRLLKDLEGVKQQQPD</sequence>
<evidence type="ECO:0000313" key="3">
    <source>
        <dbReference type="Proteomes" id="UP000594260"/>
    </source>
</evidence>
<organism evidence="2 3">
    <name type="scientific">Varroa destructor</name>
    <name type="common">Honeybee mite</name>
    <dbReference type="NCBI Taxonomy" id="109461"/>
    <lineage>
        <taxon>Eukaryota</taxon>
        <taxon>Metazoa</taxon>
        <taxon>Ecdysozoa</taxon>
        <taxon>Arthropoda</taxon>
        <taxon>Chelicerata</taxon>
        <taxon>Arachnida</taxon>
        <taxon>Acari</taxon>
        <taxon>Parasitiformes</taxon>
        <taxon>Mesostigmata</taxon>
        <taxon>Gamasina</taxon>
        <taxon>Dermanyssoidea</taxon>
        <taxon>Varroidae</taxon>
        <taxon>Varroa</taxon>
    </lineage>
</organism>
<evidence type="ECO:0000313" key="2">
    <source>
        <dbReference type="EnsemblMetazoa" id="XP_022669967"/>
    </source>
</evidence>
<name>A0A7M7KQ09_VARDE</name>
<keyword evidence="3" id="KW-1185">Reference proteome</keyword>
<accession>A0A7M7KQ09</accession>
<feature type="coiled-coil region" evidence="1">
    <location>
        <begin position="83"/>
        <end position="110"/>
    </location>
</feature>